<dbReference type="InterPro" id="IPR036097">
    <property type="entry name" value="HisK_dim/P_sf"/>
</dbReference>
<dbReference type="SUPFAM" id="SSF47384">
    <property type="entry name" value="Homodimeric domain of signal transducing histidine kinase"/>
    <property type="match status" value="1"/>
</dbReference>
<evidence type="ECO:0000256" key="4">
    <source>
        <dbReference type="ARBA" id="ARBA00022679"/>
    </source>
</evidence>
<dbReference type="AlphaFoldDB" id="M3AAU7"/>
<name>M3AAU7_9PROT</name>
<dbReference type="GO" id="GO:0009927">
    <property type="term" value="F:histidine phosphotransfer kinase activity"/>
    <property type="evidence" value="ECO:0007669"/>
    <property type="project" value="TreeGrafter"/>
</dbReference>
<evidence type="ECO:0000259" key="7">
    <source>
        <dbReference type="PROSITE" id="PS50112"/>
    </source>
</evidence>
<keyword evidence="10" id="KW-1185">Reference proteome</keyword>
<gene>
    <name evidence="9" type="ORF">H261_12316</name>
</gene>
<dbReference type="SMART" id="SM00388">
    <property type="entry name" value="HisKA"/>
    <property type="match status" value="1"/>
</dbReference>
<dbReference type="EMBL" id="AONQ01000030">
    <property type="protein sequence ID" value="EME69609.1"/>
    <property type="molecule type" value="Genomic_DNA"/>
</dbReference>
<organism evidence="9 10">
    <name type="scientific">Paramagnetospirillum caucaseum</name>
    <dbReference type="NCBI Taxonomy" id="1244869"/>
    <lineage>
        <taxon>Bacteria</taxon>
        <taxon>Pseudomonadati</taxon>
        <taxon>Pseudomonadota</taxon>
        <taxon>Alphaproteobacteria</taxon>
        <taxon>Rhodospirillales</taxon>
        <taxon>Magnetospirillaceae</taxon>
        <taxon>Paramagnetospirillum</taxon>
    </lineage>
</organism>
<dbReference type="InterPro" id="IPR036890">
    <property type="entry name" value="HATPase_C_sf"/>
</dbReference>
<keyword evidence="4" id="KW-0808">Transferase</keyword>
<dbReference type="eggNOG" id="COG0642">
    <property type="taxonomic scope" value="Bacteria"/>
</dbReference>
<evidence type="ECO:0000256" key="2">
    <source>
        <dbReference type="ARBA" id="ARBA00012438"/>
    </source>
</evidence>
<dbReference type="Pfam" id="PF00512">
    <property type="entry name" value="HisKA"/>
    <property type="match status" value="1"/>
</dbReference>
<dbReference type="eggNOG" id="COG5000">
    <property type="taxonomic scope" value="Bacteria"/>
</dbReference>
<dbReference type="PANTHER" id="PTHR43047">
    <property type="entry name" value="TWO-COMPONENT HISTIDINE PROTEIN KINASE"/>
    <property type="match status" value="1"/>
</dbReference>
<sequence>MLPSPVSADFHQTLLATMAEGVVVQDAGRRIIFANAAASAILGQSSEELVGRICCVEDWDATHLDGTRLGGADHPAAVALMTRRSAGPLVMGIRRGSERVWLRLRAQPIALESGSAVAVLVTFTEISDLIDSKVRLREAMGRLEQAHAAKQSLTERLAEFLGRQLDVSLETLAESEQRFRLAMELGTSVAYTLDLDLRYTWAHSCQVGFGDAELIGKTEYDIFHRDTADMLCAIYRGVIETGISVRRDVQVQSLAMSRPQYFDLIARRLYDARGETVGLICAAIDITERKQTELELRLAKETAEKASASKSRFLAAASHDLSQPMQALQMYCAILAERQPEPGVKAKQCANQLSRQLKALLSVSRLDAGGMTVTRSRIALGDLLDQVAAASRPTAEAKGLRLRVVKTALACESDATLLERLLGNLVSNAVRYTERGGVAVGCRRRRGRIRIEVWDSGIGIAEENLPYIFEELYQLNNPTRRADEGLGLGLAIVDRIARILGIAVSVRSVFGRGSVFAIDLPCSYDV</sequence>
<protein>
    <recommendedName>
        <fullName evidence="2">histidine kinase</fullName>
        <ecNumber evidence="2">2.7.13.3</ecNumber>
    </recommendedName>
</protein>
<feature type="domain" description="PAC" evidence="8">
    <location>
        <begin position="245"/>
        <end position="298"/>
    </location>
</feature>
<dbReference type="OrthoDB" id="9764438at2"/>
<dbReference type="PATRIC" id="fig|1244869.3.peg.2484"/>
<dbReference type="SUPFAM" id="SSF55874">
    <property type="entry name" value="ATPase domain of HSP90 chaperone/DNA topoisomerase II/histidine kinase"/>
    <property type="match status" value="1"/>
</dbReference>
<dbReference type="InterPro" id="IPR005467">
    <property type="entry name" value="His_kinase_dom"/>
</dbReference>
<keyword evidence="5 9" id="KW-0418">Kinase</keyword>
<dbReference type="PRINTS" id="PR00344">
    <property type="entry name" value="BCTRLSENSOR"/>
</dbReference>
<dbReference type="InterPro" id="IPR000014">
    <property type="entry name" value="PAS"/>
</dbReference>
<dbReference type="PROSITE" id="PS50112">
    <property type="entry name" value="PAS"/>
    <property type="match status" value="1"/>
</dbReference>
<evidence type="ECO:0000313" key="10">
    <source>
        <dbReference type="Proteomes" id="UP000011744"/>
    </source>
</evidence>
<dbReference type="SMART" id="SM00387">
    <property type="entry name" value="HATPase_c"/>
    <property type="match status" value="1"/>
</dbReference>
<dbReference type="InterPro" id="IPR035965">
    <property type="entry name" value="PAS-like_dom_sf"/>
</dbReference>
<dbReference type="Gene3D" id="1.10.287.130">
    <property type="match status" value="1"/>
</dbReference>
<dbReference type="SUPFAM" id="SSF55785">
    <property type="entry name" value="PYP-like sensor domain (PAS domain)"/>
    <property type="match status" value="2"/>
</dbReference>
<feature type="domain" description="PAS" evidence="7">
    <location>
        <begin position="7"/>
        <end position="52"/>
    </location>
</feature>
<dbReference type="GO" id="GO:0005886">
    <property type="term" value="C:plasma membrane"/>
    <property type="evidence" value="ECO:0007669"/>
    <property type="project" value="TreeGrafter"/>
</dbReference>
<evidence type="ECO:0000256" key="1">
    <source>
        <dbReference type="ARBA" id="ARBA00000085"/>
    </source>
</evidence>
<reference evidence="9 10" key="1">
    <citation type="journal article" date="2014" name="Genome Announc.">
        <title>Draft Genome Sequence of Magnetospirillum sp. Strain SO-1, a Freshwater Magnetotactic Bacterium Isolated from the Ol'khovka River, Russia.</title>
        <authorList>
            <person name="Grouzdev D.S."/>
            <person name="Dziuba M.V."/>
            <person name="Sukhacheva M.S."/>
            <person name="Mardanov A.V."/>
            <person name="Beletskiy A.V."/>
            <person name="Kuznetsov B.B."/>
            <person name="Skryabin K.G."/>
        </authorList>
    </citation>
    <scope>NUCLEOTIDE SEQUENCE [LARGE SCALE GENOMIC DNA]</scope>
    <source>
        <strain evidence="9 10">SO-1</strain>
    </source>
</reference>
<dbReference type="SMART" id="SM00091">
    <property type="entry name" value="PAS"/>
    <property type="match status" value="2"/>
</dbReference>
<dbReference type="RefSeq" id="WP_008617898.1">
    <property type="nucleotide sequence ID" value="NZ_AONQ01000030.1"/>
</dbReference>
<evidence type="ECO:0000313" key="9">
    <source>
        <dbReference type="EMBL" id="EME69609.1"/>
    </source>
</evidence>
<keyword evidence="3" id="KW-0597">Phosphoprotein</keyword>
<dbReference type="CDD" id="cd00130">
    <property type="entry name" value="PAS"/>
    <property type="match status" value="2"/>
</dbReference>
<evidence type="ECO:0000256" key="3">
    <source>
        <dbReference type="ARBA" id="ARBA00022553"/>
    </source>
</evidence>
<dbReference type="PROSITE" id="PS50113">
    <property type="entry name" value="PAC"/>
    <property type="match status" value="1"/>
</dbReference>
<dbReference type="InterPro" id="IPR004358">
    <property type="entry name" value="Sig_transdc_His_kin-like_C"/>
</dbReference>
<dbReference type="Pfam" id="PF08448">
    <property type="entry name" value="PAS_4"/>
    <property type="match status" value="1"/>
</dbReference>
<comment type="catalytic activity">
    <reaction evidence="1">
        <text>ATP + protein L-histidine = ADP + protein N-phospho-L-histidine.</text>
        <dbReference type="EC" id="2.7.13.3"/>
    </reaction>
</comment>
<comment type="caution">
    <text evidence="9">The sequence shown here is derived from an EMBL/GenBank/DDBJ whole genome shotgun (WGS) entry which is preliminary data.</text>
</comment>
<dbReference type="Gene3D" id="3.30.565.10">
    <property type="entry name" value="Histidine kinase-like ATPase, C-terminal domain"/>
    <property type="match status" value="1"/>
</dbReference>
<dbReference type="PROSITE" id="PS50109">
    <property type="entry name" value="HIS_KIN"/>
    <property type="match status" value="1"/>
</dbReference>
<dbReference type="InterPro" id="IPR013656">
    <property type="entry name" value="PAS_4"/>
</dbReference>
<dbReference type="GO" id="GO:0000155">
    <property type="term" value="F:phosphorelay sensor kinase activity"/>
    <property type="evidence" value="ECO:0007669"/>
    <property type="project" value="InterPro"/>
</dbReference>
<feature type="domain" description="Histidine kinase" evidence="6">
    <location>
        <begin position="316"/>
        <end position="524"/>
    </location>
</feature>
<dbReference type="Proteomes" id="UP000011744">
    <property type="component" value="Unassembled WGS sequence"/>
</dbReference>
<dbReference type="EC" id="2.7.13.3" evidence="2"/>
<dbReference type="InterPro" id="IPR003661">
    <property type="entry name" value="HisK_dim/P_dom"/>
</dbReference>
<evidence type="ECO:0000259" key="6">
    <source>
        <dbReference type="PROSITE" id="PS50109"/>
    </source>
</evidence>
<proteinExistence type="predicted"/>
<accession>M3AAU7</accession>
<evidence type="ECO:0000256" key="5">
    <source>
        <dbReference type="ARBA" id="ARBA00022777"/>
    </source>
</evidence>
<dbReference type="InterPro" id="IPR003594">
    <property type="entry name" value="HATPase_dom"/>
</dbReference>
<dbReference type="STRING" id="1244869.H261_12316"/>
<dbReference type="FunFam" id="3.30.565.10:FF:000049">
    <property type="entry name" value="Two-component sensor histidine kinase"/>
    <property type="match status" value="1"/>
</dbReference>
<dbReference type="Gene3D" id="3.30.450.20">
    <property type="entry name" value="PAS domain"/>
    <property type="match status" value="2"/>
</dbReference>
<dbReference type="Pfam" id="PF13188">
    <property type="entry name" value="PAS_8"/>
    <property type="match status" value="1"/>
</dbReference>
<dbReference type="InterPro" id="IPR000700">
    <property type="entry name" value="PAS-assoc_C"/>
</dbReference>
<dbReference type="PANTHER" id="PTHR43047:SF9">
    <property type="entry name" value="HISTIDINE KINASE"/>
    <property type="match status" value="1"/>
</dbReference>
<evidence type="ECO:0000259" key="8">
    <source>
        <dbReference type="PROSITE" id="PS50113"/>
    </source>
</evidence>
<dbReference type="Pfam" id="PF02518">
    <property type="entry name" value="HATPase_c"/>
    <property type="match status" value="1"/>
</dbReference>
<dbReference type="CDD" id="cd00082">
    <property type="entry name" value="HisKA"/>
    <property type="match status" value="1"/>
</dbReference>